<gene>
    <name evidence="2" type="ORF">Q4Q40_02045</name>
</gene>
<comment type="caution">
    <text evidence="2">The sequence shown here is derived from an EMBL/GenBank/DDBJ whole genome shotgun (WGS) entry which is preliminary data.</text>
</comment>
<dbReference type="InterPro" id="IPR012347">
    <property type="entry name" value="Ferritin-like"/>
</dbReference>
<name>A0ABT8WIQ9_9FLAO</name>
<dbReference type="Proteomes" id="UP001176806">
    <property type="component" value="Unassembled WGS sequence"/>
</dbReference>
<reference evidence="2" key="1">
    <citation type="submission" date="2023-07" db="EMBL/GenBank/DDBJ databases">
        <title>Two novel species in the genus Flavivirga.</title>
        <authorList>
            <person name="Kwon K."/>
        </authorList>
    </citation>
    <scope>NUCLEOTIDE SEQUENCE</scope>
    <source>
        <strain evidence="2">KACC 14158</strain>
    </source>
</reference>
<dbReference type="RefSeq" id="WP_303300010.1">
    <property type="nucleotide sequence ID" value="NZ_BAABDA010000042.1"/>
</dbReference>
<organism evidence="2 3">
    <name type="scientific">Flavivirga jejuensis</name>
    <dbReference type="NCBI Taxonomy" id="870487"/>
    <lineage>
        <taxon>Bacteria</taxon>
        <taxon>Pseudomonadati</taxon>
        <taxon>Bacteroidota</taxon>
        <taxon>Flavobacteriia</taxon>
        <taxon>Flavobacteriales</taxon>
        <taxon>Flavobacteriaceae</taxon>
        <taxon>Flavivirga</taxon>
    </lineage>
</organism>
<evidence type="ECO:0000313" key="2">
    <source>
        <dbReference type="EMBL" id="MDO5972953.1"/>
    </source>
</evidence>
<dbReference type="Gene3D" id="1.20.1260.10">
    <property type="match status" value="1"/>
</dbReference>
<feature type="domain" description="DUF2383" evidence="1">
    <location>
        <begin position="9"/>
        <end position="115"/>
    </location>
</feature>
<evidence type="ECO:0000313" key="3">
    <source>
        <dbReference type="Proteomes" id="UP001176806"/>
    </source>
</evidence>
<keyword evidence="3" id="KW-1185">Reference proteome</keyword>
<protein>
    <recommendedName>
        <fullName evidence="1">DUF2383 domain-containing protein</fullName>
    </recommendedName>
</protein>
<sequence>MKKENKILVKLKDVFLMNEVIEKVYTKACEKVSNTNIKAFLKEKSLERYSFGKMLQNEIEEFDTDVEDPIMSKRRYHLYMRDFNNLLKLENTGDLLNSIYRIELLCIEKYNELLREINLSLSLCRLLVKQQDKIQYGLRLIKKEMIDIY</sequence>
<evidence type="ECO:0000259" key="1">
    <source>
        <dbReference type="Pfam" id="PF09537"/>
    </source>
</evidence>
<dbReference type="Pfam" id="PF09537">
    <property type="entry name" value="DUF2383"/>
    <property type="match status" value="1"/>
</dbReference>
<dbReference type="EMBL" id="JAUOEL010000001">
    <property type="protein sequence ID" value="MDO5972953.1"/>
    <property type="molecule type" value="Genomic_DNA"/>
</dbReference>
<accession>A0ABT8WIQ9</accession>
<dbReference type="InterPro" id="IPR019052">
    <property type="entry name" value="DUF2383"/>
</dbReference>
<proteinExistence type="predicted"/>